<comment type="subcellular location">
    <subcellularLocation>
        <location evidence="3">Endoplasmic reticulum membrane</location>
        <topology evidence="3">Peripheral membrane protein</topology>
    </subcellularLocation>
    <subcellularLocation>
        <location evidence="2">Microsome membrane</location>
        <topology evidence="2">Peripheral membrane protein</topology>
    </subcellularLocation>
</comment>
<reference evidence="16" key="1">
    <citation type="submission" date="2020-05" db="UniProtKB">
        <authorList>
            <consortium name="EnsemblMetazoa"/>
        </authorList>
    </citation>
    <scope>IDENTIFICATION</scope>
    <source>
        <strain evidence="16">USDA</strain>
    </source>
</reference>
<comment type="cofactor">
    <cofactor evidence="1 13">
        <name>heme</name>
        <dbReference type="ChEBI" id="CHEBI:30413"/>
    </cofactor>
</comment>
<keyword evidence="7" id="KW-0256">Endoplasmic reticulum</keyword>
<evidence type="ECO:0000256" key="15">
    <source>
        <dbReference type="SAM" id="SignalP"/>
    </source>
</evidence>
<sequence length="518" mass="59496">MLFLFLLTTALWISWLIIKQHYTKWQRLGLETDDRVIIPFGSLYQVFRKAKHLGLVIADVYQRSHAPAVGMYMFFKPAILVRDATLARQIMTADFASFHDRGVYVDEKYDPLSSHLFNLKGQTWRSLRQKLTPSFSSGKLKAMFETIDEVANKLNEYLLAKLDDGDMHTVEVKDLSTTYAIDIIGSVVFGLNIDSFKNPHNEFRVMSDGLFQNPNANVLHRIRHVMNFICPTVAGILCRLGVTDPITYAVRDIVQRTIEFREQHGVMRKDLLQLLIQLKNTGKISDDNDAEVWSVESPAENLKSLTIDMIAANLLLFYIAGSETTSATIAFTLYELAMDPEIYEKAQREIDKCLEEHGLKARGKLSYEVVQDMKYLDLCIMETMRKYPGLPFLNRECTQDYRLPDSDFTITKGTAILISLYGIHRDEEYFPNPLDYKPERFDPNSEDCNPVAYMPFGEGPRHCIAQRMGILNVKVALAKILANFHIEPMPRKEVEFKFHTTPVLIPKDALRIKLSKRF</sequence>
<keyword evidence="11 14" id="KW-0503">Monooxygenase</keyword>
<gene>
    <name evidence="16" type="primary">106096314</name>
</gene>
<dbReference type="CDD" id="cd11056">
    <property type="entry name" value="CYP6-like"/>
    <property type="match status" value="1"/>
</dbReference>
<dbReference type="OrthoDB" id="2789670at2759"/>
<proteinExistence type="inferred from homology"/>
<evidence type="ECO:0000256" key="2">
    <source>
        <dbReference type="ARBA" id="ARBA00004174"/>
    </source>
</evidence>
<evidence type="ECO:0000256" key="3">
    <source>
        <dbReference type="ARBA" id="ARBA00004406"/>
    </source>
</evidence>
<protein>
    <recommendedName>
        <fullName evidence="18">Cytochrome P450</fullName>
    </recommendedName>
</protein>
<dbReference type="GO" id="GO:0016705">
    <property type="term" value="F:oxidoreductase activity, acting on paired donors, with incorporation or reduction of molecular oxygen"/>
    <property type="evidence" value="ECO:0007669"/>
    <property type="project" value="InterPro"/>
</dbReference>
<dbReference type="GO" id="GO:0020037">
    <property type="term" value="F:heme binding"/>
    <property type="evidence" value="ECO:0007669"/>
    <property type="project" value="InterPro"/>
</dbReference>
<dbReference type="Proteomes" id="UP000095300">
    <property type="component" value="Unassembled WGS sequence"/>
</dbReference>
<evidence type="ECO:0000256" key="5">
    <source>
        <dbReference type="ARBA" id="ARBA00022617"/>
    </source>
</evidence>
<evidence type="ECO:0008006" key="18">
    <source>
        <dbReference type="Google" id="ProtNLM"/>
    </source>
</evidence>
<keyword evidence="5 13" id="KW-0349">Heme</keyword>
<dbReference type="InterPro" id="IPR050476">
    <property type="entry name" value="Insect_CytP450_Detox"/>
</dbReference>
<evidence type="ECO:0000256" key="14">
    <source>
        <dbReference type="RuleBase" id="RU000461"/>
    </source>
</evidence>
<evidence type="ECO:0000256" key="13">
    <source>
        <dbReference type="PIRSR" id="PIRSR602401-1"/>
    </source>
</evidence>
<dbReference type="EnsemblMetazoa" id="SCAU005208-RA">
    <property type="protein sequence ID" value="SCAU005208-PA"/>
    <property type="gene ID" value="SCAU005208"/>
</dbReference>
<evidence type="ECO:0000313" key="16">
    <source>
        <dbReference type="EnsemblMetazoa" id="SCAU005208-PA"/>
    </source>
</evidence>
<keyword evidence="10 13" id="KW-0408">Iron</keyword>
<dbReference type="STRING" id="35570.A0A1I8P6A2"/>
<feature type="binding site" description="axial binding residue" evidence="13">
    <location>
        <position position="463"/>
    </location>
    <ligand>
        <name>heme</name>
        <dbReference type="ChEBI" id="CHEBI:30413"/>
    </ligand>
    <ligandPart>
        <name>Fe</name>
        <dbReference type="ChEBI" id="CHEBI:18248"/>
    </ligandPart>
</feature>
<dbReference type="VEuPathDB" id="VectorBase:SCAU005208"/>
<dbReference type="KEGG" id="scac:106096314"/>
<feature type="signal peptide" evidence="15">
    <location>
        <begin position="1"/>
        <end position="25"/>
    </location>
</feature>
<dbReference type="PRINTS" id="PR00463">
    <property type="entry name" value="EP450I"/>
</dbReference>
<evidence type="ECO:0000256" key="11">
    <source>
        <dbReference type="ARBA" id="ARBA00023033"/>
    </source>
</evidence>
<evidence type="ECO:0000256" key="4">
    <source>
        <dbReference type="ARBA" id="ARBA00010617"/>
    </source>
</evidence>
<dbReference type="PROSITE" id="PS00086">
    <property type="entry name" value="CYTOCHROME_P450"/>
    <property type="match status" value="1"/>
</dbReference>
<dbReference type="InterPro" id="IPR017972">
    <property type="entry name" value="Cyt_P450_CS"/>
</dbReference>
<comment type="similarity">
    <text evidence="4 14">Belongs to the cytochrome P450 family.</text>
</comment>
<keyword evidence="6 13" id="KW-0479">Metal-binding</keyword>
<dbReference type="Pfam" id="PF00067">
    <property type="entry name" value="p450"/>
    <property type="match status" value="1"/>
</dbReference>
<evidence type="ECO:0000256" key="12">
    <source>
        <dbReference type="ARBA" id="ARBA00023136"/>
    </source>
</evidence>
<evidence type="ECO:0000256" key="6">
    <source>
        <dbReference type="ARBA" id="ARBA00022723"/>
    </source>
</evidence>
<dbReference type="SUPFAM" id="SSF48264">
    <property type="entry name" value="Cytochrome P450"/>
    <property type="match status" value="1"/>
</dbReference>
<dbReference type="InterPro" id="IPR001128">
    <property type="entry name" value="Cyt_P450"/>
</dbReference>
<evidence type="ECO:0000256" key="1">
    <source>
        <dbReference type="ARBA" id="ARBA00001971"/>
    </source>
</evidence>
<dbReference type="PANTHER" id="PTHR24292">
    <property type="entry name" value="CYTOCHROME P450"/>
    <property type="match status" value="1"/>
</dbReference>
<keyword evidence="17" id="KW-1185">Reference proteome</keyword>
<accession>A0A1I8P6A2</accession>
<keyword evidence="9 14" id="KW-0560">Oxidoreductase</keyword>
<feature type="chain" id="PRO_5009326230" description="Cytochrome P450" evidence="15">
    <location>
        <begin position="26"/>
        <end position="518"/>
    </location>
</feature>
<dbReference type="GO" id="GO:0005789">
    <property type="term" value="C:endoplasmic reticulum membrane"/>
    <property type="evidence" value="ECO:0007669"/>
    <property type="project" value="UniProtKB-SubCell"/>
</dbReference>
<dbReference type="AlphaFoldDB" id="A0A1I8P6A2"/>
<evidence type="ECO:0000256" key="10">
    <source>
        <dbReference type="ARBA" id="ARBA00023004"/>
    </source>
</evidence>
<dbReference type="InterPro" id="IPR002401">
    <property type="entry name" value="Cyt_P450_E_grp-I"/>
</dbReference>
<keyword evidence="12" id="KW-0472">Membrane</keyword>
<dbReference type="GO" id="GO:0005506">
    <property type="term" value="F:iron ion binding"/>
    <property type="evidence" value="ECO:0007669"/>
    <property type="project" value="InterPro"/>
</dbReference>
<dbReference type="PANTHER" id="PTHR24292:SF93">
    <property type="entry name" value="CYTOCHROME P450 310A1-RELATED"/>
    <property type="match status" value="1"/>
</dbReference>
<name>A0A1I8P6A2_STOCA</name>
<evidence type="ECO:0000256" key="7">
    <source>
        <dbReference type="ARBA" id="ARBA00022824"/>
    </source>
</evidence>
<organism evidence="16 17">
    <name type="scientific">Stomoxys calcitrans</name>
    <name type="common">Stable fly</name>
    <name type="synonym">Conops calcitrans</name>
    <dbReference type="NCBI Taxonomy" id="35570"/>
    <lineage>
        <taxon>Eukaryota</taxon>
        <taxon>Metazoa</taxon>
        <taxon>Ecdysozoa</taxon>
        <taxon>Arthropoda</taxon>
        <taxon>Hexapoda</taxon>
        <taxon>Insecta</taxon>
        <taxon>Pterygota</taxon>
        <taxon>Neoptera</taxon>
        <taxon>Endopterygota</taxon>
        <taxon>Diptera</taxon>
        <taxon>Brachycera</taxon>
        <taxon>Muscomorpha</taxon>
        <taxon>Muscoidea</taxon>
        <taxon>Muscidae</taxon>
        <taxon>Stomoxys</taxon>
    </lineage>
</organism>
<dbReference type="GO" id="GO:0004497">
    <property type="term" value="F:monooxygenase activity"/>
    <property type="evidence" value="ECO:0007669"/>
    <property type="project" value="UniProtKB-KW"/>
</dbReference>
<evidence type="ECO:0000313" key="17">
    <source>
        <dbReference type="Proteomes" id="UP000095300"/>
    </source>
</evidence>
<dbReference type="FunFam" id="1.10.630.10:FF:000042">
    <property type="entry name" value="Cytochrome P450"/>
    <property type="match status" value="1"/>
</dbReference>
<dbReference type="InterPro" id="IPR036396">
    <property type="entry name" value="Cyt_P450_sf"/>
</dbReference>
<dbReference type="PRINTS" id="PR00385">
    <property type="entry name" value="P450"/>
</dbReference>
<evidence type="ECO:0000256" key="9">
    <source>
        <dbReference type="ARBA" id="ARBA00023002"/>
    </source>
</evidence>
<evidence type="ECO:0000256" key="8">
    <source>
        <dbReference type="ARBA" id="ARBA00022848"/>
    </source>
</evidence>
<keyword evidence="8" id="KW-0492">Microsome</keyword>
<keyword evidence="15" id="KW-0732">Signal</keyword>
<dbReference type="Gene3D" id="1.10.630.10">
    <property type="entry name" value="Cytochrome P450"/>
    <property type="match status" value="1"/>
</dbReference>